<feature type="binding site" evidence="10">
    <location>
        <position position="103"/>
    </location>
    <ligand>
        <name>Mg(2+)</name>
        <dbReference type="ChEBI" id="CHEBI:18420"/>
    </ligand>
</feature>
<comment type="function">
    <text evidence="10">Catalyzes the 1,3-allylic rearrangement of the homoallylic substrate isopentenyl (IPP) to its highly electrophilic allylic isomer, dimethylallyl diphosphate (DMAPP).</text>
</comment>
<keyword evidence="12" id="KW-1185">Reference proteome</keyword>
<evidence type="ECO:0000256" key="8">
    <source>
        <dbReference type="ARBA" id="ARBA00023229"/>
    </source>
</evidence>
<evidence type="ECO:0000313" key="11">
    <source>
        <dbReference type="EMBL" id="AKS47772.1"/>
    </source>
</evidence>
<dbReference type="Pfam" id="PF00293">
    <property type="entry name" value="NUDIX"/>
    <property type="match status" value="1"/>
</dbReference>
<evidence type="ECO:0000256" key="2">
    <source>
        <dbReference type="ARBA" id="ARBA00007579"/>
    </source>
</evidence>
<keyword evidence="5 10" id="KW-0479">Metal-binding</keyword>
<comment type="subcellular location">
    <subcellularLocation>
        <location evidence="10">Cytoplasm</location>
    </subcellularLocation>
</comment>
<dbReference type="UniPathway" id="UPA00059">
    <property type="reaction ID" value="UER00104"/>
</dbReference>
<dbReference type="GO" id="GO:0005737">
    <property type="term" value="C:cytoplasm"/>
    <property type="evidence" value="ECO:0007669"/>
    <property type="project" value="UniProtKB-SubCell"/>
</dbReference>
<comment type="similarity">
    <text evidence="2 10">Belongs to the IPP isomerase type 1 family.</text>
</comment>
<feature type="binding site" evidence="10">
    <location>
        <position position="43"/>
    </location>
    <ligand>
        <name>Mn(2+)</name>
        <dbReference type="ChEBI" id="CHEBI:29035"/>
    </ligand>
</feature>
<dbReference type="GO" id="GO:0046872">
    <property type="term" value="F:metal ion binding"/>
    <property type="evidence" value="ECO:0007669"/>
    <property type="project" value="UniProtKB-KW"/>
</dbReference>
<sequence length="194" mass="22049">MKFKLGGSIEPVQNQITTDQRKMTMIPGWVDGVLTPVEKLEAHQKGIRHKAVSVFVMDGTSVLIQRRALSKYHTPGLWANTCCTHPHWDEDADICAVRRLEDELGIKGLTPQYRDQIEYRADVGGGLIEHEVVDLFVAHSLKETLNLNLNPDEVAETRWVDIHKLADQVVDYPDQFTPWLKIYLANHLDLVLST</sequence>
<dbReference type="PIRSF" id="PIRSF018427">
    <property type="entry name" value="Isopntndiph_ism"/>
    <property type="match status" value="1"/>
</dbReference>
<evidence type="ECO:0000256" key="1">
    <source>
        <dbReference type="ARBA" id="ARBA00004826"/>
    </source>
</evidence>
<dbReference type="InterPro" id="IPR000086">
    <property type="entry name" value="NUDIX_hydrolase_dom"/>
</dbReference>
<dbReference type="GO" id="GO:0009240">
    <property type="term" value="P:isopentenyl diphosphate biosynthetic process"/>
    <property type="evidence" value="ECO:0007669"/>
    <property type="project" value="TreeGrafter"/>
</dbReference>
<organism evidence="11 12">
    <name type="scientific">Octadecabacter temperatus</name>
    <dbReference type="NCBI Taxonomy" id="1458307"/>
    <lineage>
        <taxon>Bacteria</taxon>
        <taxon>Pseudomonadati</taxon>
        <taxon>Pseudomonadota</taxon>
        <taxon>Alphaproteobacteria</taxon>
        <taxon>Rhodobacterales</taxon>
        <taxon>Roseobacteraceae</taxon>
        <taxon>Octadecabacter</taxon>
    </lineage>
</organism>
<accession>A0A0K0YA57</accession>
<evidence type="ECO:0000256" key="10">
    <source>
        <dbReference type="HAMAP-Rule" id="MF_00202"/>
    </source>
</evidence>
<dbReference type="GO" id="GO:0004452">
    <property type="term" value="F:isopentenyl-diphosphate delta-isomerase activity"/>
    <property type="evidence" value="ECO:0007669"/>
    <property type="project" value="UniProtKB-UniRule"/>
</dbReference>
<proteinExistence type="inferred from homology"/>
<dbReference type="EMBL" id="CP012160">
    <property type="protein sequence ID" value="AKS47772.1"/>
    <property type="molecule type" value="Genomic_DNA"/>
</dbReference>
<keyword evidence="4 10" id="KW-0963">Cytoplasm</keyword>
<evidence type="ECO:0000256" key="9">
    <source>
        <dbReference type="ARBA" id="ARBA00023235"/>
    </source>
</evidence>
<keyword evidence="7 10" id="KW-0464">Manganese</keyword>
<comment type="cofactor">
    <cofactor evidence="10">
        <name>Mn(2+)</name>
        <dbReference type="ChEBI" id="CHEBI:29035"/>
    </cofactor>
    <text evidence="10">Binds 1 Mn(2+) ion per subunit.</text>
</comment>
<dbReference type="KEGG" id="otm:OSB_32590"/>
<dbReference type="EC" id="5.3.3.2" evidence="3 10"/>
<feature type="binding site" evidence="10">
    <location>
        <position position="49"/>
    </location>
    <ligand>
        <name>Mn(2+)</name>
        <dbReference type="ChEBI" id="CHEBI:29035"/>
    </ligand>
</feature>
<dbReference type="SUPFAM" id="SSF55811">
    <property type="entry name" value="Nudix"/>
    <property type="match status" value="1"/>
</dbReference>
<keyword evidence="6 10" id="KW-0460">Magnesium</keyword>
<evidence type="ECO:0000313" key="12">
    <source>
        <dbReference type="Proteomes" id="UP000067444"/>
    </source>
</evidence>
<evidence type="ECO:0000256" key="4">
    <source>
        <dbReference type="ARBA" id="ARBA00022490"/>
    </source>
</evidence>
<dbReference type="PROSITE" id="PS51462">
    <property type="entry name" value="NUDIX"/>
    <property type="match status" value="1"/>
</dbReference>
<comment type="cofactor">
    <cofactor evidence="10">
        <name>Mg(2+)</name>
        <dbReference type="ChEBI" id="CHEBI:18420"/>
    </cofactor>
    <text evidence="10">Binds 1 Mg(2+) ion per subunit. The magnesium ion binds only when substrate is bound.</text>
</comment>
<dbReference type="PANTHER" id="PTHR10885">
    <property type="entry name" value="ISOPENTENYL-DIPHOSPHATE DELTA-ISOMERASE"/>
    <property type="match status" value="1"/>
</dbReference>
<gene>
    <name evidence="10 11" type="primary">idi</name>
    <name evidence="11" type="ORF">OSB_32590</name>
</gene>
<dbReference type="AlphaFoldDB" id="A0A0K0YA57"/>
<keyword evidence="8 10" id="KW-0414">Isoprene biosynthesis</keyword>
<dbReference type="HAMAP" id="MF_00202">
    <property type="entry name" value="Idi"/>
    <property type="match status" value="1"/>
</dbReference>
<dbReference type="NCBIfam" id="TIGR02150">
    <property type="entry name" value="IPP_isom_1"/>
    <property type="match status" value="1"/>
</dbReference>
<dbReference type="Proteomes" id="UP000067444">
    <property type="component" value="Chromosome"/>
</dbReference>
<dbReference type="STRING" id="1458307.OSB_32590"/>
<dbReference type="InterPro" id="IPR056375">
    <property type="entry name" value="Idi_bact"/>
</dbReference>
<feature type="binding site" evidence="10">
    <location>
        <position position="85"/>
    </location>
    <ligand>
        <name>Mn(2+)</name>
        <dbReference type="ChEBI" id="CHEBI:29035"/>
    </ligand>
</feature>
<feature type="binding site" evidence="10">
    <location>
        <position position="131"/>
    </location>
    <ligand>
        <name>Mn(2+)</name>
        <dbReference type="ChEBI" id="CHEBI:29035"/>
    </ligand>
</feature>
<comment type="catalytic activity">
    <reaction evidence="10">
        <text>isopentenyl diphosphate = dimethylallyl diphosphate</text>
        <dbReference type="Rhea" id="RHEA:23284"/>
        <dbReference type="ChEBI" id="CHEBI:57623"/>
        <dbReference type="ChEBI" id="CHEBI:128769"/>
        <dbReference type="EC" id="5.3.3.2"/>
    </reaction>
</comment>
<dbReference type="InterPro" id="IPR011876">
    <property type="entry name" value="IsopentenylPP_isomerase_typ1"/>
</dbReference>
<evidence type="ECO:0000256" key="5">
    <source>
        <dbReference type="ARBA" id="ARBA00022723"/>
    </source>
</evidence>
<dbReference type="Gene3D" id="3.90.79.10">
    <property type="entry name" value="Nucleoside Triphosphate Pyrophosphohydrolase"/>
    <property type="match status" value="1"/>
</dbReference>
<evidence type="ECO:0000256" key="6">
    <source>
        <dbReference type="ARBA" id="ARBA00022842"/>
    </source>
</evidence>
<reference evidence="11 12" key="1">
    <citation type="journal article" date="2015" name="Genome Announc.">
        <title>Closed Genome Sequence of Octadecabacter temperatus SB1, the First Mesophilic Species of the Genus Octadecabacter.</title>
        <authorList>
            <person name="Voget S."/>
            <person name="Billerbeck S."/>
            <person name="Simon M."/>
            <person name="Daniel R."/>
        </authorList>
    </citation>
    <scope>NUCLEOTIDE SEQUENCE [LARGE SCALE GENOMIC DNA]</scope>
    <source>
        <strain evidence="11 12">SB1</strain>
    </source>
</reference>
<dbReference type="GO" id="GO:0050992">
    <property type="term" value="P:dimethylallyl diphosphate biosynthetic process"/>
    <property type="evidence" value="ECO:0007669"/>
    <property type="project" value="UniProtKB-UniRule"/>
</dbReference>
<keyword evidence="9 10" id="KW-0413">Isomerase</keyword>
<dbReference type="NCBIfam" id="NF002995">
    <property type="entry name" value="PRK03759.1"/>
    <property type="match status" value="1"/>
</dbReference>
<comment type="pathway">
    <text evidence="1 10">Isoprenoid biosynthesis; dimethylallyl diphosphate biosynthesis; dimethylallyl diphosphate from isopentenyl diphosphate: step 1/1.</text>
</comment>
<dbReference type="InterPro" id="IPR015797">
    <property type="entry name" value="NUDIX_hydrolase-like_dom_sf"/>
</dbReference>
<dbReference type="CDD" id="cd02885">
    <property type="entry name" value="NUDIX_IPP_Isomerase"/>
    <property type="match status" value="1"/>
</dbReference>
<dbReference type="PATRIC" id="fig|1458307.3.peg.3282"/>
<name>A0A0K0YA57_9RHOB</name>
<feature type="active site" evidence="10">
    <location>
        <position position="83"/>
    </location>
</feature>
<feature type="binding site" evidence="10">
    <location>
        <position position="129"/>
    </location>
    <ligand>
        <name>Mn(2+)</name>
        <dbReference type="ChEBI" id="CHEBI:29035"/>
    </ligand>
</feature>
<evidence type="ECO:0000256" key="3">
    <source>
        <dbReference type="ARBA" id="ARBA00012057"/>
    </source>
</evidence>
<protein>
    <recommendedName>
        <fullName evidence="3 10">Isopentenyl-diphosphate Delta-isomerase</fullName>
        <shortName evidence="10">IPP isomerase</shortName>
        <ecNumber evidence="3 10">5.3.3.2</ecNumber>
    </recommendedName>
    <alternativeName>
        <fullName evidence="10">IPP:DMAPP isomerase</fullName>
    </alternativeName>
    <alternativeName>
        <fullName evidence="10">Isopentenyl pyrophosphate isomerase</fullName>
    </alternativeName>
</protein>
<dbReference type="PANTHER" id="PTHR10885:SF0">
    <property type="entry name" value="ISOPENTENYL-DIPHOSPHATE DELTA-ISOMERASE"/>
    <property type="match status" value="1"/>
</dbReference>
<feature type="active site" evidence="10">
    <location>
        <position position="131"/>
    </location>
</feature>
<evidence type="ECO:0000256" key="7">
    <source>
        <dbReference type="ARBA" id="ARBA00023211"/>
    </source>
</evidence>